<dbReference type="InterPro" id="IPR005135">
    <property type="entry name" value="Endo/exonuclease/phosphatase"/>
</dbReference>
<dbReference type="GO" id="GO:0004519">
    <property type="term" value="F:endonuclease activity"/>
    <property type="evidence" value="ECO:0007669"/>
    <property type="project" value="UniProtKB-KW"/>
</dbReference>
<dbReference type="InterPro" id="IPR036691">
    <property type="entry name" value="Endo/exonu/phosph_ase_sf"/>
</dbReference>
<dbReference type="Gene3D" id="3.60.10.10">
    <property type="entry name" value="Endonuclease/exonuclease/phosphatase"/>
    <property type="match status" value="1"/>
</dbReference>
<dbReference type="Gene3D" id="2.80.10.50">
    <property type="match status" value="1"/>
</dbReference>
<dbReference type="RefSeq" id="WP_395415982.1">
    <property type="nucleotide sequence ID" value="NZ_JBIPKE010000011.1"/>
</dbReference>
<keyword evidence="4" id="KW-1185">Reference proteome</keyword>
<dbReference type="SUPFAM" id="SSF50405">
    <property type="entry name" value="Actin-crosslinking proteins"/>
    <property type="match status" value="1"/>
</dbReference>
<dbReference type="InterPro" id="IPR008999">
    <property type="entry name" value="Actin-crosslinking"/>
</dbReference>
<dbReference type="PANTHER" id="PTHR12121:SF36">
    <property type="entry name" value="ENDONUCLEASE_EXONUCLEASE_PHOSPHATASE DOMAIN-CONTAINING PROTEIN"/>
    <property type="match status" value="1"/>
</dbReference>
<keyword evidence="3" id="KW-0540">Nuclease</keyword>
<protein>
    <submittedName>
        <fullName evidence="3">Endonuclease/exonuclease/phosphatase family protein</fullName>
    </submittedName>
</protein>
<dbReference type="Pfam" id="PF18962">
    <property type="entry name" value="Por_Secre_tail"/>
    <property type="match status" value="1"/>
</dbReference>
<dbReference type="EMBL" id="JBIPKE010000011">
    <property type="protein sequence ID" value="MFH6982224.1"/>
    <property type="molecule type" value="Genomic_DNA"/>
</dbReference>
<dbReference type="NCBIfam" id="TIGR04183">
    <property type="entry name" value="Por_Secre_tail"/>
    <property type="match status" value="1"/>
</dbReference>
<reference evidence="3 4" key="1">
    <citation type="journal article" date="2013" name="Int. J. Syst. Evol. Microbiol.">
        <title>Marinoscillum luteum sp. nov., isolated from marine sediment.</title>
        <authorList>
            <person name="Cha I.T."/>
            <person name="Park S.J."/>
            <person name="Kim S.J."/>
            <person name="Kim J.G."/>
            <person name="Jung M.Y."/>
            <person name="Shin K.S."/>
            <person name="Kwon K.K."/>
            <person name="Yang S.H."/>
            <person name="Seo Y.S."/>
            <person name="Rhee S.K."/>
        </authorList>
    </citation>
    <scope>NUCLEOTIDE SEQUENCE [LARGE SCALE GENOMIC DNA]</scope>
    <source>
        <strain evidence="3 4">KCTC 23939</strain>
    </source>
</reference>
<dbReference type="CDD" id="cd23342">
    <property type="entry name" value="beta-trefoil_FSCN_ZgPorA-like"/>
    <property type="match status" value="1"/>
</dbReference>
<evidence type="ECO:0000313" key="4">
    <source>
        <dbReference type="Proteomes" id="UP001610063"/>
    </source>
</evidence>
<evidence type="ECO:0000259" key="1">
    <source>
        <dbReference type="Pfam" id="PF03372"/>
    </source>
</evidence>
<dbReference type="Proteomes" id="UP001610063">
    <property type="component" value="Unassembled WGS sequence"/>
</dbReference>
<dbReference type="InterPro" id="IPR050410">
    <property type="entry name" value="CCR4/nocturin_mRNA_transcr"/>
</dbReference>
<feature type="domain" description="Secretion system C-terminal sorting" evidence="2">
    <location>
        <begin position="423"/>
        <end position="489"/>
    </location>
</feature>
<accession>A0ABW7N6A1</accession>
<sequence length="492" mass="55562">MTKKRYLIYLSALFYFFIFNLHGQDIKVMSYNMQQPYGTNWDSRVDNAASIINTHQPDILGTQELHGYMRDQILGRTSGYSTYGISRECDGSGESSYIFYKTNKYDVDYANSGTFWLKDDYWNCGRGYDPDYNRVVTYVRFRDKATGNHFYVYNSHFPMVSYHGARVQSAELLCQRAINRAIKDPVIFTGDFNSTEGEINPIEYIKNGSSLKMRDTYREVYPTGSVTTGFGTRLDYIFIENQSSNSTLSTYVVNSPVASDHLPIVATVRIGGHSNLPIGQTIWLQNGNKYVSSNDGGSPITCDRPSVQDWEKFLVVDAGGGRVALKGSNGKYVSCENGYSAMTCNRVSYDDWEKFEWVAVSSDEVALFGFNNKYVSSENGSTSGMNCNRHAYQGWEVFRWGTANPSARVGDEVVELSVENSFYPNPCVDKLTFANSEPNVSLSIYSLSGHLLLDRTYKEGKHDIDVSDFKEGIYVAKVQKEGQTQTVKLYKK</sequence>
<dbReference type="SUPFAM" id="SSF56219">
    <property type="entry name" value="DNase I-like"/>
    <property type="match status" value="1"/>
</dbReference>
<proteinExistence type="predicted"/>
<keyword evidence="3" id="KW-0255">Endonuclease</keyword>
<name>A0ABW7N6A1_9BACT</name>
<dbReference type="InterPro" id="IPR026444">
    <property type="entry name" value="Secre_tail"/>
</dbReference>
<evidence type="ECO:0000259" key="2">
    <source>
        <dbReference type="Pfam" id="PF18962"/>
    </source>
</evidence>
<gene>
    <name evidence="3" type="ORF">ACHKAR_02185</name>
</gene>
<dbReference type="PANTHER" id="PTHR12121">
    <property type="entry name" value="CARBON CATABOLITE REPRESSOR PROTEIN 4"/>
    <property type="match status" value="1"/>
</dbReference>
<evidence type="ECO:0000313" key="3">
    <source>
        <dbReference type="EMBL" id="MFH6982224.1"/>
    </source>
</evidence>
<keyword evidence="3" id="KW-0378">Hydrolase</keyword>
<dbReference type="Pfam" id="PF03372">
    <property type="entry name" value="Exo_endo_phos"/>
    <property type="match status" value="1"/>
</dbReference>
<organism evidence="3 4">
    <name type="scientific">Marinoscillum luteum</name>
    <dbReference type="NCBI Taxonomy" id="861051"/>
    <lineage>
        <taxon>Bacteria</taxon>
        <taxon>Pseudomonadati</taxon>
        <taxon>Bacteroidota</taxon>
        <taxon>Cytophagia</taxon>
        <taxon>Cytophagales</taxon>
        <taxon>Reichenbachiellaceae</taxon>
        <taxon>Marinoscillum</taxon>
    </lineage>
</organism>
<feature type="domain" description="Endonuclease/exonuclease/phosphatase" evidence="1">
    <location>
        <begin position="29"/>
        <end position="261"/>
    </location>
</feature>
<comment type="caution">
    <text evidence="3">The sequence shown here is derived from an EMBL/GenBank/DDBJ whole genome shotgun (WGS) entry which is preliminary data.</text>
</comment>